<protein>
    <submittedName>
        <fullName evidence="1">Uncharacterized protein</fullName>
    </submittedName>
</protein>
<dbReference type="Proteomes" id="UP000178774">
    <property type="component" value="Unassembled WGS sequence"/>
</dbReference>
<sequence length="69" mass="8003">MGTNKSNFFKWFGFMKIRNNFVRISDHIVNTIFIGAFRKGTSFSFKGQIIFVDKSAEAWIFHLPIITSP</sequence>
<evidence type="ECO:0000313" key="1">
    <source>
        <dbReference type="EMBL" id="OGZ65645.1"/>
    </source>
</evidence>
<gene>
    <name evidence="1" type="ORF">A2822_03310</name>
</gene>
<organism evidence="1 2">
    <name type="scientific">Candidatus Staskawiczbacteria bacterium RIFCSPHIGHO2_01_FULL_41_41</name>
    <dbReference type="NCBI Taxonomy" id="1802203"/>
    <lineage>
        <taxon>Bacteria</taxon>
        <taxon>Candidatus Staskawicziibacteriota</taxon>
    </lineage>
</organism>
<accession>A0A1G2HT82</accession>
<dbReference type="AlphaFoldDB" id="A0A1G2HT82"/>
<proteinExistence type="predicted"/>
<reference evidence="1 2" key="1">
    <citation type="journal article" date="2016" name="Nat. Commun.">
        <title>Thousands of microbial genomes shed light on interconnected biogeochemical processes in an aquifer system.</title>
        <authorList>
            <person name="Anantharaman K."/>
            <person name="Brown C.T."/>
            <person name="Hug L.A."/>
            <person name="Sharon I."/>
            <person name="Castelle C.J."/>
            <person name="Probst A.J."/>
            <person name="Thomas B.C."/>
            <person name="Singh A."/>
            <person name="Wilkins M.J."/>
            <person name="Karaoz U."/>
            <person name="Brodie E.L."/>
            <person name="Williams K.H."/>
            <person name="Hubbard S.S."/>
            <person name="Banfield J.F."/>
        </authorList>
    </citation>
    <scope>NUCLEOTIDE SEQUENCE [LARGE SCALE GENOMIC DNA]</scope>
</reference>
<comment type="caution">
    <text evidence="1">The sequence shown here is derived from an EMBL/GenBank/DDBJ whole genome shotgun (WGS) entry which is preliminary data.</text>
</comment>
<name>A0A1G2HT82_9BACT</name>
<evidence type="ECO:0000313" key="2">
    <source>
        <dbReference type="Proteomes" id="UP000178774"/>
    </source>
</evidence>
<dbReference type="EMBL" id="MHOP01000019">
    <property type="protein sequence ID" value="OGZ65645.1"/>
    <property type="molecule type" value="Genomic_DNA"/>
</dbReference>